<reference evidence="4 5" key="1">
    <citation type="submission" date="2024-02" db="EMBL/GenBank/DDBJ databases">
        <title>De novo assembly and annotation of 12 fungi associated with fruit tree decline syndrome in Ontario, Canada.</title>
        <authorList>
            <person name="Sulman M."/>
            <person name="Ellouze W."/>
            <person name="Ilyukhin E."/>
        </authorList>
    </citation>
    <scope>NUCLEOTIDE SEQUENCE [LARGE SCALE GENOMIC DNA]</scope>
    <source>
        <strain evidence="4 5">M169</strain>
    </source>
</reference>
<gene>
    <name evidence="4" type="ORF">SLS63_005159</name>
</gene>
<dbReference type="InterPro" id="IPR050121">
    <property type="entry name" value="Cytochrome_P450_monoxygenase"/>
</dbReference>
<evidence type="ECO:0000256" key="3">
    <source>
        <dbReference type="ARBA" id="ARBA00023004"/>
    </source>
</evidence>
<organism evidence="4 5">
    <name type="scientific">Diaporthe eres</name>
    <name type="common">Phomopsis oblonga</name>
    <dbReference type="NCBI Taxonomy" id="83184"/>
    <lineage>
        <taxon>Eukaryota</taxon>
        <taxon>Fungi</taxon>
        <taxon>Dikarya</taxon>
        <taxon>Ascomycota</taxon>
        <taxon>Pezizomycotina</taxon>
        <taxon>Sordariomycetes</taxon>
        <taxon>Sordariomycetidae</taxon>
        <taxon>Diaporthales</taxon>
        <taxon>Diaporthaceae</taxon>
        <taxon>Diaporthe</taxon>
        <taxon>Diaporthe eres species complex</taxon>
    </lineage>
</organism>
<accession>A0ABR1PBK6</accession>
<dbReference type="Proteomes" id="UP001430848">
    <property type="component" value="Unassembled WGS sequence"/>
</dbReference>
<evidence type="ECO:0000256" key="2">
    <source>
        <dbReference type="ARBA" id="ARBA00022723"/>
    </source>
</evidence>
<dbReference type="SUPFAM" id="SSF48264">
    <property type="entry name" value="Cytochrome P450"/>
    <property type="match status" value="1"/>
</dbReference>
<keyword evidence="2" id="KW-0479">Metal-binding</keyword>
<dbReference type="PANTHER" id="PTHR24305">
    <property type="entry name" value="CYTOCHROME P450"/>
    <property type="match status" value="1"/>
</dbReference>
<evidence type="ECO:0000313" key="5">
    <source>
        <dbReference type="Proteomes" id="UP001430848"/>
    </source>
</evidence>
<dbReference type="PANTHER" id="PTHR24305:SF226">
    <property type="entry name" value="CYTOCHROME P450 MONOOXYGENASE"/>
    <property type="match status" value="1"/>
</dbReference>
<protein>
    <recommendedName>
        <fullName evidence="6">Cytochrome P450</fullName>
    </recommendedName>
</protein>
<comment type="caution">
    <text evidence="4">The sequence shown here is derived from an EMBL/GenBank/DDBJ whole genome shotgun (WGS) entry which is preliminary data.</text>
</comment>
<keyword evidence="1" id="KW-0349">Heme</keyword>
<keyword evidence="3" id="KW-0408">Iron</keyword>
<name>A0ABR1PBK6_DIAER</name>
<evidence type="ECO:0000313" key="4">
    <source>
        <dbReference type="EMBL" id="KAK7731862.1"/>
    </source>
</evidence>
<proteinExistence type="predicted"/>
<sequence>MTAATFYLSRNPDVYQRIAAEVRTTFSSGNEIRKGTKLNSCAYLRAVIDETLRIAPSSLGTLWRQQDVSTPSNAKQPFVVDGHVIPPGVQVGINPYMLLHNEEYFPEPFKFKPERWLGPEDSPELRTMRRAHAPFALGERGCAGKAMAYLEISIMLAKTLWYFDFEKAPGVAGEVGSGGHARFKGDADRQRKDEFQLFDIITAAHDGPLLTFKPRGDLWQEL</sequence>
<dbReference type="PRINTS" id="PR00463">
    <property type="entry name" value="EP450I"/>
</dbReference>
<dbReference type="EMBL" id="JAKNSF020000021">
    <property type="protein sequence ID" value="KAK7731862.1"/>
    <property type="molecule type" value="Genomic_DNA"/>
</dbReference>
<dbReference type="InterPro" id="IPR001128">
    <property type="entry name" value="Cyt_P450"/>
</dbReference>
<evidence type="ECO:0008006" key="6">
    <source>
        <dbReference type="Google" id="ProtNLM"/>
    </source>
</evidence>
<evidence type="ECO:0000256" key="1">
    <source>
        <dbReference type="ARBA" id="ARBA00022617"/>
    </source>
</evidence>
<keyword evidence="5" id="KW-1185">Reference proteome</keyword>
<dbReference type="Pfam" id="PF00067">
    <property type="entry name" value="p450"/>
    <property type="match status" value="1"/>
</dbReference>
<dbReference type="Gene3D" id="1.10.630.10">
    <property type="entry name" value="Cytochrome P450"/>
    <property type="match status" value="1"/>
</dbReference>
<dbReference type="PRINTS" id="PR00385">
    <property type="entry name" value="P450"/>
</dbReference>
<dbReference type="InterPro" id="IPR002401">
    <property type="entry name" value="Cyt_P450_E_grp-I"/>
</dbReference>
<dbReference type="InterPro" id="IPR036396">
    <property type="entry name" value="Cyt_P450_sf"/>
</dbReference>